<dbReference type="PANTHER" id="PTHR22916">
    <property type="entry name" value="GLYCOSYLTRANSFERASE"/>
    <property type="match status" value="1"/>
</dbReference>
<reference evidence="4 5" key="1">
    <citation type="submission" date="2016-10" db="EMBL/GenBank/DDBJ databases">
        <authorList>
            <person name="de Groot N.N."/>
        </authorList>
    </citation>
    <scope>NUCLEOTIDE SEQUENCE [LARGE SCALE GENOMIC DNA]</scope>
    <source>
        <strain evidence="4 5">NLAE-zl-G339</strain>
    </source>
</reference>
<evidence type="ECO:0000256" key="1">
    <source>
        <dbReference type="ARBA" id="ARBA00022676"/>
    </source>
</evidence>
<accession>A0A1H4H1M6</accession>
<evidence type="ECO:0000313" key="4">
    <source>
        <dbReference type="EMBL" id="SEB15521.1"/>
    </source>
</evidence>
<evidence type="ECO:0000313" key="5">
    <source>
        <dbReference type="Proteomes" id="UP000183040"/>
    </source>
</evidence>
<dbReference type="CDD" id="cd00761">
    <property type="entry name" value="Glyco_tranf_GTA_type"/>
    <property type="match status" value="1"/>
</dbReference>
<evidence type="ECO:0000256" key="2">
    <source>
        <dbReference type="ARBA" id="ARBA00022679"/>
    </source>
</evidence>
<keyword evidence="1" id="KW-0328">Glycosyltransferase</keyword>
<dbReference type="AlphaFoldDB" id="A0A1H4H1M6"/>
<dbReference type="InterPro" id="IPR029044">
    <property type="entry name" value="Nucleotide-diphossugar_trans"/>
</dbReference>
<feature type="domain" description="Glycosyltransferase 2-like" evidence="3">
    <location>
        <begin position="12"/>
        <end position="143"/>
    </location>
</feature>
<dbReference type="Gene3D" id="3.90.550.10">
    <property type="entry name" value="Spore Coat Polysaccharide Biosynthesis Protein SpsA, Chain A"/>
    <property type="match status" value="1"/>
</dbReference>
<dbReference type="SUPFAM" id="SSF53448">
    <property type="entry name" value="Nucleotide-diphospho-sugar transferases"/>
    <property type="match status" value="1"/>
</dbReference>
<dbReference type="PANTHER" id="PTHR22916:SF51">
    <property type="entry name" value="GLYCOSYLTRANSFERASE EPSH-RELATED"/>
    <property type="match status" value="1"/>
</dbReference>
<dbReference type="Proteomes" id="UP000183040">
    <property type="component" value="Unassembled WGS sequence"/>
</dbReference>
<dbReference type="RefSeq" id="WP_074708649.1">
    <property type="nucleotide sequence ID" value="NZ_FNRP01000040.1"/>
</dbReference>
<organism evidence="4 5">
    <name type="scientific">Bacteroides xylanisolvens</name>
    <dbReference type="NCBI Taxonomy" id="371601"/>
    <lineage>
        <taxon>Bacteria</taxon>
        <taxon>Pseudomonadati</taxon>
        <taxon>Bacteroidota</taxon>
        <taxon>Bacteroidia</taxon>
        <taxon>Bacteroidales</taxon>
        <taxon>Bacteroidaceae</taxon>
        <taxon>Bacteroides</taxon>
    </lineage>
</organism>
<name>A0A1H4H1M6_9BACE</name>
<proteinExistence type="predicted"/>
<sequence length="321" mass="37405">MDENLKKHPKVSILVPIYGTEKYIEKCARSLFEQTYDNIEYIFVNDCTKDASVEILKKTIEDYPQRKSQVTIISHNTNRGLAASRLTAFEHSTGAYLWCVDSDDYADVQAVSIIVPYMERGYDFISFNYYTNNGNDIQKFNSKPLTVNNLLTNEIPPSIWKCIARKELYTQNNILPVVGINSSEDYLLTARLLLVSKRPILLENNYLYYYNISNLDSYMNNVNVRSYENSADSAIIIFEYYRRLNVVEKFHNGLSCRLAMCYLRLKKVDSSNFRCQQLLNLIKEADRVVYFLTKLPLSVSKSLYIVRTYRRFILKVNNDMA</sequence>
<evidence type="ECO:0000259" key="3">
    <source>
        <dbReference type="Pfam" id="PF00535"/>
    </source>
</evidence>
<dbReference type="EMBL" id="FNRP01000040">
    <property type="protein sequence ID" value="SEB15521.1"/>
    <property type="molecule type" value="Genomic_DNA"/>
</dbReference>
<dbReference type="GO" id="GO:0016758">
    <property type="term" value="F:hexosyltransferase activity"/>
    <property type="evidence" value="ECO:0007669"/>
    <property type="project" value="UniProtKB-ARBA"/>
</dbReference>
<gene>
    <name evidence="4" type="ORF">SAMN04487924_1407</name>
</gene>
<dbReference type="InterPro" id="IPR001173">
    <property type="entry name" value="Glyco_trans_2-like"/>
</dbReference>
<protein>
    <submittedName>
        <fullName evidence="4">Glycosyltransferase involved in cell wall bisynthesis</fullName>
    </submittedName>
</protein>
<keyword evidence="2 4" id="KW-0808">Transferase</keyword>
<dbReference type="Pfam" id="PF00535">
    <property type="entry name" value="Glycos_transf_2"/>
    <property type="match status" value="1"/>
</dbReference>